<name>A0A4D9DFH2_9STRA</name>
<feature type="chain" id="PRO_5020031241" description="Photosynthesis system II assembly factor Ycf48/Hcf136-like domain-containing protein" evidence="4">
    <location>
        <begin position="24"/>
        <end position="641"/>
    </location>
</feature>
<feature type="signal peptide" evidence="4">
    <location>
        <begin position="1"/>
        <end position="23"/>
    </location>
</feature>
<dbReference type="EMBL" id="SDOX01000005">
    <property type="protein sequence ID" value="TFJ87439.1"/>
    <property type="molecule type" value="Genomic_DNA"/>
</dbReference>
<evidence type="ECO:0000256" key="2">
    <source>
        <dbReference type="ARBA" id="ARBA00022737"/>
    </source>
</evidence>
<evidence type="ECO:0000256" key="1">
    <source>
        <dbReference type="ARBA" id="ARBA00022729"/>
    </source>
</evidence>
<evidence type="ECO:0000313" key="6">
    <source>
        <dbReference type="Proteomes" id="UP000355283"/>
    </source>
</evidence>
<reference evidence="5 6" key="1">
    <citation type="submission" date="2019-01" db="EMBL/GenBank/DDBJ databases">
        <title>Nuclear Genome Assembly of the Microalgal Biofuel strain Nannochloropsis salina CCMP1776.</title>
        <authorList>
            <person name="Hovde B."/>
        </authorList>
    </citation>
    <scope>NUCLEOTIDE SEQUENCE [LARGE SCALE GENOMIC DNA]</scope>
    <source>
        <strain evidence="5 6">CCMP1776</strain>
    </source>
</reference>
<dbReference type="InterPro" id="IPR036278">
    <property type="entry name" value="Sialidase_sf"/>
</dbReference>
<feature type="region of interest" description="Disordered" evidence="3">
    <location>
        <begin position="208"/>
        <end position="227"/>
    </location>
</feature>
<dbReference type="Gene3D" id="2.130.10.10">
    <property type="entry name" value="YVTN repeat-like/Quinoprotein amine dehydrogenase"/>
    <property type="match status" value="2"/>
</dbReference>
<sequence length="641" mass="67408">MAYLFRNLLVALLGFASIFTAVPQDCPGLSLKAKVRPSAKRGILAGKGQARLAFTLTSKEPVDNLEFQLNLPNGLSVERTAMRPSPKPFTSPEIVKNADGTTLIYWLNIAFTKSKGGKRRFRIKVNADECAPATLGVDAFAYAVNATGASCITPLAKSAIVRVRYSTHQKATTCAPTPAPTINPMEPFVLVGEGQRFSQGGRLAPFQDRRLSVPPGSNRQGALAALSRTRDRRLQSIDTPEACYVYCSLNAGEATPFYFSWNTVTSQCFCCIGVCTPFIFDPDSSVYEVIVPKTLPPTMQPTAAPTMAPTAAPTMAPTAAPTMAPTAAPTMAPTAAPTMAPTIQRSGSISTSTDTGVSWTTRLDDVPRNWSSIASSSDGMSLAAVVNGGSIWTSTDAGISWTEQTAPGSRSWYSIASSSDGTKLAAVVNGGSIWTSTDAGISWTERLDDESRSWYSIASSSDGMKLAAVVNGLYIWTSTDAGVTWTEQTASTNLNWVSIASSSDGTNLAAVIYGFVISSSTDSGLTWTGRGTTQNWSSIASSSNGSSLAAVVDGGSIWTSTDVGISWTERTAPGSRSWNSIASSLDGTKLAAVVNGGFIWTSADAGVTWTEQTASGERNWFSIASSSNGTNLAAVAQDPSV</sequence>
<dbReference type="InterPro" id="IPR006970">
    <property type="entry name" value="PT"/>
</dbReference>
<organism evidence="5 6">
    <name type="scientific">Nannochloropsis salina CCMP1776</name>
    <dbReference type="NCBI Taxonomy" id="1027361"/>
    <lineage>
        <taxon>Eukaryota</taxon>
        <taxon>Sar</taxon>
        <taxon>Stramenopiles</taxon>
        <taxon>Ochrophyta</taxon>
        <taxon>Eustigmatophyceae</taxon>
        <taxon>Eustigmatales</taxon>
        <taxon>Monodopsidaceae</taxon>
        <taxon>Microchloropsis</taxon>
        <taxon>Microchloropsis salina</taxon>
    </lineage>
</organism>
<dbReference type="SUPFAM" id="SSF50939">
    <property type="entry name" value="Sialidases"/>
    <property type="match status" value="1"/>
</dbReference>
<evidence type="ECO:0000256" key="4">
    <source>
        <dbReference type="SAM" id="SignalP"/>
    </source>
</evidence>
<keyword evidence="2" id="KW-0677">Repeat</keyword>
<dbReference type="CDD" id="cd15482">
    <property type="entry name" value="Sialidase_non-viral"/>
    <property type="match status" value="1"/>
</dbReference>
<keyword evidence="6" id="KW-1185">Reference proteome</keyword>
<accession>A0A4D9DFH2</accession>
<evidence type="ECO:0000313" key="5">
    <source>
        <dbReference type="EMBL" id="TFJ87439.1"/>
    </source>
</evidence>
<keyword evidence="1 4" id="KW-0732">Signal</keyword>
<evidence type="ECO:0008006" key="7">
    <source>
        <dbReference type="Google" id="ProtNLM"/>
    </source>
</evidence>
<evidence type="ECO:0000256" key="3">
    <source>
        <dbReference type="SAM" id="MobiDB-lite"/>
    </source>
</evidence>
<protein>
    <recommendedName>
        <fullName evidence="7">Photosynthesis system II assembly factor Ycf48/Hcf136-like domain-containing protein</fullName>
    </recommendedName>
</protein>
<comment type="caution">
    <text evidence="5">The sequence shown here is derived from an EMBL/GenBank/DDBJ whole genome shotgun (WGS) entry which is preliminary data.</text>
</comment>
<dbReference type="Pfam" id="PF04886">
    <property type="entry name" value="PT"/>
    <property type="match status" value="1"/>
</dbReference>
<dbReference type="Proteomes" id="UP000355283">
    <property type="component" value="Unassembled WGS sequence"/>
</dbReference>
<dbReference type="InterPro" id="IPR015943">
    <property type="entry name" value="WD40/YVTN_repeat-like_dom_sf"/>
</dbReference>
<proteinExistence type="predicted"/>
<dbReference type="AlphaFoldDB" id="A0A4D9DFH2"/>
<gene>
    <name evidence="5" type="ORF">NSK_000793</name>
</gene>
<dbReference type="OrthoDB" id="2151161at2759"/>